<dbReference type="OrthoDB" id="1728974at2759"/>
<proteinExistence type="predicted"/>
<feature type="domain" description="Helitron helicase-like" evidence="1">
    <location>
        <begin position="178"/>
        <end position="339"/>
    </location>
</feature>
<comment type="caution">
    <text evidence="2">The sequence shown here is derived from an EMBL/GenBank/DDBJ whole genome shotgun (WGS) entry which is preliminary data.</text>
</comment>
<dbReference type="EMBL" id="CAHIKZ030000954">
    <property type="protein sequence ID" value="CAE1246573.1"/>
    <property type="molecule type" value="Genomic_DNA"/>
</dbReference>
<gene>
    <name evidence="2" type="ORF">SPHA_25217</name>
</gene>
<reference evidence="2" key="1">
    <citation type="submission" date="2021-01" db="EMBL/GenBank/DDBJ databases">
        <authorList>
            <person name="Li R."/>
            <person name="Bekaert M."/>
        </authorList>
    </citation>
    <scope>NUCLEOTIDE SEQUENCE</scope>
    <source>
        <strain evidence="2">Farmed</strain>
    </source>
</reference>
<sequence>MTSFGAKSISEGGWMPTFKVQGQVYHLMGSLLADQGEPPQCLQINFFADYNEQVDARLDILPSDISVGPRRDILFRLQDMLHETNSYIRNLKFALQNNSSPSFSVVIDADRRPHGEHERRFNAPACNEVAAVIHGSYDCLQYPLLFPYGSDGYYFKIPIYQESSDSMSTSKTVSCRPYYAYMFMVREGEFNHLHRCRQIFLLFAVDMAAKIKSERLGFIKLNQSKLRTDSYIHLRDGLRSDGDPRNLGKPCILPSSYTDDPRYMHERTQDAMTYVRHYGRPDLFVTFTCNPKWVEITRELFPGQQYSHRPDLIARVFRLQLCKLMDLILKGQVYGRVVICIQWNGRNAVSPMSTFYCGSTISGPTFSNGYPRKFISETQTATDGYPLYRRRSPAEGGRTVTVKGTTLDNRCVVPYCPLLSKTFGAHINVEYCHSVKSIKYICKYVDKGSDAAVFGIRRDNCVDEVADYVARRYLSSSEAFCQKH</sequence>
<dbReference type="Proteomes" id="UP000597762">
    <property type="component" value="Unassembled WGS sequence"/>
</dbReference>
<dbReference type="AlphaFoldDB" id="A0A812BYY1"/>
<organism evidence="2 3">
    <name type="scientific">Acanthosepion pharaonis</name>
    <name type="common">Pharaoh cuttlefish</name>
    <name type="synonym">Sepia pharaonis</name>
    <dbReference type="NCBI Taxonomy" id="158019"/>
    <lineage>
        <taxon>Eukaryota</taxon>
        <taxon>Metazoa</taxon>
        <taxon>Spiralia</taxon>
        <taxon>Lophotrochozoa</taxon>
        <taxon>Mollusca</taxon>
        <taxon>Cephalopoda</taxon>
        <taxon>Coleoidea</taxon>
        <taxon>Decapodiformes</taxon>
        <taxon>Sepiida</taxon>
        <taxon>Sepiina</taxon>
        <taxon>Sepiidae</taxon>
        <taxon>Acanthosepion</taxon>
    </lineage>
</organism>
<dbReference type="PANTHER" id="PTHR45786:SF74">
    <property type="entry name" value="ATP-DEPENDENT DNA HELICASE"/>
    <property type="match status" value="1"/>
</dbReference>
<evidence type="ECO:0000259" key="1">
    <source>
        <dbReference type="Pfam" id="PF14214"/>
    </source>
</evidence>
<dbReference type="Pfam" id="PF14214">
    <property type="entry name" value="Helitron_like_N"/>
    <property type="match status" value="1"/>
</dbReference>
<dbReference type="InterPro" id="IPR025476">
    <property type="entry name" value="Helitron_helicase-like"/>
</dbReference>
<protein>
    <recommendedName>
        <fullName evidence="1">Helitron helicase-like domain-containing protein</fullName>
    </recommendedName>
</protein>
<evidence type="ECO:0000313" key="3">
    <source>
        <dbReference type="Proteomes" id="UP000597762"/>
    </source>
</evidence>
<dbReference type="PANTHER" id="PTHR45786">
    <property type="entry name" value="DNA BINDING PROTEIN-LIKE"/>
    <property type="match status" value="1"/>
</dbReference>
<evidence type="ECO:0000313" key="2">
    <source>
        <dbReference type="EMBL" id="CAE1246573.1"/>
    </source>
</evidence>
<keyword evidence="3" id="KW-1185">Reference proteome</keyword>
<name>A0A812BYY1_ACAPH</name>
<accession>A0A812BYY1</accession>